<proteinExistence type="predicted"/>
<evidence type="ECO:0000313" key="3">
    <source>
        <dbReference type="Proteomes" id="UP000180215"/>
    </source>
</evidence>
<dbReference type="SUPFAM" id="SSF53474">
    <property type="entry name" value="alpha/beta-Hydrolases"/>
    <property type="match status" value="1"/>
</dbReference>
<dbReference type="Pfam" id="PF12697">
    <property type="entry name" value="Abhydrolase_6"/>
    <property type="match status" value="1"/>
</dbReference>
<dbReference type="InterPro" id="IPR029058">
    <property type="entry name" value="AB_hydrolase_fold"/>
</dbReference>
<sequence length="222" mass="24006">MRGTSADGTEGVLLLHGIARRAASLRPLERRLTRAGYVTLNLDYPARRLGLADIVEAIAPTVAAFGEDVTRLHIVTHSMGGLVARVLLARRRPDNLGRVVMLGPPNGGSEIADALHRFAAYRRFFGPAGAELGTERGAAQARLFGQVDYPLGIIAGSRSLYPLASLLLLPGPNDGRVTVARTSLDGMTDHIVLPAAHPTMMWNRRLAAETLHFLREGRFSCR</sequence>
<evidence type="ECO:0000313" key="2">
    <source>
        <dbReference type="EMBL" id="OHV16960.1"/>
    </source>
</evidence>
<protein>
    <submittedName>
        <fullName evidence="2">Alpha/beta hydrolase</fullName>
    </submittedName>
</protein>
<dbReference type="Gene3D" id="3.40.50.1820">
    <property type="entry name" value="alpha/beta hydrolase"/>
    <property type="match status" value="1"/>
</dbReference>
<comment type="caution">
    <text evidence="2">The sequence shown here is derived from an EMBL/GenBank/DDBJ whole genome shotgun (WGS) entry which is preliminary data.</text>
</comment>
<dbReference type="Proteomes" id="UP000180215">
    <property type="component" value="Unassembled WGS sequence"/>
</dbReference>
<keyword evidence="2" id="KW-0378">Hydrolase</keyword>
<dbReference type="AlphaFoldDB" id="A0A1S1P5Q0"/>
<dbReference type="InterPro" id="IPR000073">
    <property type="entry name" value="AB_hydrolase_1"/>
</dbReference>
<dbReference type="PANTHER" id="PTHR37946:SF1">
    <property type="entry name" value="SLL1969 PROTEIN"/>
    <property type="match status" value="1"/>
</dbReference>
<name>A0A1S1P5Q0_METEX</name>
<dbReference type="EMBL" id="MNAO01000074">
    <property type="protein sequence ID" value="OHV16960.1"/>
    <property type="molecule type" value="Genomic_DNA"/>
</dbReference>
<dbReference type="PANTHER" id="PTHR37946">
    <property type="entry name" value="SLL1969 PROTEIN"/>
    <property type="match status" value="1"/>
</dbReference>
<organism evidence="2 3">
    <name type="scientific">Methylorubrum extorquens</name>
    <name type="common">Methylobacterium dichloromethanicum</name>
    <name type="synonym">Methylobacterium extorquens</name>
    <dbReference type="NCBI Taxonomy" id="408"/>
    <lineage>
        <taxon>Bacteria</taxon>
        <taxon>Pseudomonadati</taxon>
        <taxon>Pseudomonadota</taxon>
        <taxon>Alphaproteobacteria</taxon>
        <taxon>Hyphomicrobiales</taxon>
        <taxon>Methylobacteriaceae</taxon>
        <taxon>Methylorubrum</taxon>
    </lineage>
</organism>
<accession>A0A1S1P5Q0</accession>
<dbReference type="GO" id="GO:0016787">
    <property type="term" value="F:hydrolase activity"/>
    <property type="evidence" value="ECO:0007669"/>
    <property type="project" value="UniProtKB-KW"/>
</dbReference>
<gene>
    <name evidence="2" type="ORF">BK022_08740</name>
</gene>
<feature type="domain" description="AB hydrolase-1" evidence="1">
    <location>
        <begin position="12"/>
        <end position="152"/>
    </location>
</feature>
<reference evidence="2 3" key="1">
    <citation type="submission" date="2016-10" db="EMBL/GenBank/DDBJ databases">
        <title>Draft genome sequence of Methylobacterium extorquens CP3, a seed endophyte of Crotalaria pumila with plant growth-promoting and metal tolerance properties.</title>
        <authorList>
            <person name="Sanchez-Lopez A.S."/>
            <person name="Van Hamme J.D."/>
            <person name="Thijs S."/>
            <person name="Mcammond B.M."/>
            <person name="Stevens V."/>
            <person name="Gonzalez-Chavez M.D.C."/>
            <person name="Vangronsveld J."/>
        </authorList>
    </citation>
    <scope>NUCLEOTIDE SEQUENCE [LARGE SCALE GENOMIC DNA]</scope>
    <source>
        <strain evidence="2 3">CP3</strain>
    </source>
</reference>
<evidence type="ECO:0000259" key="1">
    <source>
        <dbReference type="Pfam" id="PF12697"/>
    </source>
</evidence>